<reference evidence="1" key="1">
    <citation type="submission" date="2016-12" db="EMBL/GenBank/DDBJ databases">
        <title>The genomes of Aspergillus section Nigri reveals drivers in fungal speciation.</title>
        <authorList>
            <consortium name="DOE Joint Genome Institute"/>
            <person name="Vesth T.C."/>
            <person name="Nybo J."/>
            <person name="Theobald S."/>
            <person name="Brandl J."/>
            <person name="Frisvad J.C."/>
            <person name="Nielsen K.F."/>
            <person name="Lyhne E.K."/>
            <person name="Kogle M.E."/>
            <person name="Kuo A."/>
            <person name="Riley R."/>
            <person name="Clum A."/>
            <person name="Nolan M."/>
            <person name="Lipzen A."/>
            <person name="Salamov A."/>
            <person name="Henrissat B."/>
            <person name="Wiebenga A."/>
            <person name="De vries R.P."/>
            <person name="Grigoriev I.V."/>
            <person name="Mortensen U.H."/>
            <person name="Andersen M.R."/>
            <person name="Baker S.E."/>
        </authorList>
    </citation>
    <scope>NUCLEOTIDE SEQUENCE</scope>
    <source>
        <strain evidence="1">CBS 122712</strain>
    </source>
</reference>
<dbReference type="VEuPathDB" id="FungiDB:BO83DRAFT_430741"/>
<dbReference type="OrthoDB" id="10331284at2759"/>
<accession>A0A317US85</accession>
<proteinExistence type="predicted"/>
<protein>
    <submittedName>
        <fullName evidence="1">Uncharacterized protein</fullName>
    </submittedName>
</protein>
<dbReference type="GeneID" id="37057500"/>
<dbReference type="RefSeq" id="XP_025384152.1">
    <property type="nucleotide sequence ID" value="XM_025535538.1"/>
</dbReference>
<keyword evidence="2" id="KW-1185">Reference proteome</keyword>
<organism evidence="1 2">
    <name type="scientific">Aspergillus eucalypticola (strain CBS 122712 / IBT 29274)</name>
    <dbReference type="NCBI Taxonomy" id="1448314"/>
    <lineage>
        <taxon>Eukaryota</taxon>
        <taxon>Fungi</taxon>
        <taxon>Dikarya</taxon>
        <taxon>Ascomycota</taxon>
        <taxon>Pezizomycotina</taxon>
        <taxon>Eurotiomycetes</taxon>
        <taxon>Eurotiomycetidae</taxon>
        <taxon>Eurotiales</taxon>
        <taxon>Aspergillaceae</taxon>
        <taxon>Aspergillus</taxon>
        <taxon>Aspergillus subgen. Circumdati</taxon>
    </lineage>
</organism>
<comment type="caution">
    <text evidence="1">The sequence shown here is derived from an EMBL/GenBank/DDBJ whole genome shotgun (WGS) entry which is preliminary data.</text>
</comment>
<dbReference type="Proteomes" id="UP000246171">
    <property type="component" value="Unassembled WGS sequence"/>
</dbReference>
<sequence length="157" mass="17263">MKVYRGCCDACSSNAGVVPHDGGSLEAAGEAFTYPVQDGHATESQGVSDIDRERYVGADQSAVNIDGLPSRSNSFSIRLATERDDHRGAHWATSAVVMAEQSATRDQSHSPLNIYSDVRFGFDSDWPPGQHGELFCCHDDRRGTCRLRRPYLQMIKV</sequence>
<gene>
    <name evidence="1" type="ORF">BO83DRAFT_430741</name>
</gene>
<dbReference type="AlphaFoldDB" id="A0A317US85"/>
<evidence type="ECO:0000313" key="1">
    <source>
        <dbReference type="EMBL" id="PWY64834.1"/>
    </source>
</evidence>
<evidence type="ECO:0000313" key="2">
    <source>
        <dbReference type="Proteomes" id="UP000246171"/>
    </source>
</evidence>
<name>A0A317US85_ASPEC</name>
<dbReference type="EMBL" id="MSFU01000029">
    <property type="protein sequence ID" value="PWY64834.1"/>
    <property type="molecule type" value="Genomic_DNA"/>
</dbReference>